<evidence type="ECO:0000259" key="3">
    <source>
        <dbReference type="Pfam" id="PF01887"/>
    </source>
</evidence>
<dbReference type="InterPro" id="IPR023227">
    <property type="entry name" value="SAM_OH_AdoTrfase_C_sf"/>
</dbReference>
<feature type="domain" description="S-adenosyl-l-methionine hydroxide adenosyltransferase C-terminal" evidence="4">
    <location>
        <begin position="189"/>
        <end position="275"/>
    </location>
</feature>
<dbReference type="RefSeq" id="WP_245930001.1">
    <property type="nucleotide sequence ID" value="NZ_PVZC01000002.1"/>
</dbReference>
<dbReference type="InterPro" id="IPR002747">
    <property type="entry name" value="SAM_OH_AdoTrfase"/>
</dbReference>
<dbReference type="Pfam" id="PF01887">
    <property type="entry name" value="SAM_HAT_N"/>
    <property type="match status" value="1"/>
</dbReference>
<dbReference type="PANTHER" id="PTHR35092:SF1">
    <property type="entry name" value="CHLORINASE MJ1651"/>
    <property type="match status" value="1"/>
</dbReference>
<evidence type="ECO:0000256" key="1">
    <source>
        <dbReference type="ARBA" id="ARBA00022691"/>
    </source>
</evidence>
<dbReference type="InterPro" id="IPR046470">
    <property type="entry name" value="SAM_HAT_C"/>
</dbReference>
<dbReference type="InterPro" id="IPR046469">
    <property type="entry name" value="SAM_HAT_N"/>
</dbReference>
<protein>
    <recommendedName>
        <fullName evidence="7">SAM-dependent chlorinase/fluorinase</fullName>
    </recommendedName>
</protein>
<keyword evidence="1" id="KW-0949">S-adenosyl-L-methionine</keyword>
<dbReference type="EMBL" id="PVZC01000002">
    <property type="protein sequence ID" value="PRY00689.1"/>
    <property type="molecule type" value="Genomic_DNA"/>
</dbReference>
<organism evidence="5 6">
    <name type="scientific">Allonocardiopsis opalescens</name>
    <dbReference type="NCBI Taxonomy" id="1144618"/>
    <lineage>
        <taxon>Bacteria</taxon>
        <taxon>Bacillati</taxon>
        <taxon>Actinomycetota</taxon>
        <taxon>Actinomycetes</taxon>
        <taxon>Streptosporangiales</taxon>
        <taxon>Allonocardiopsis</taxon>
    </lineage>
</organism>
<evidence type="ECO:0000256" key="2">
    <source>
        <dbReference type="ARBA" id="ARBA00024035"/>
    </source>
</evidence>
<evidence type="ECO:0000313" key="5">
    <source>
        <dbReference type="EMBL" id="PRY00689.1"/>
    </source>
</evidence>
<evidence type="ECO:0000313" key="6">
    <source>
        <dbReference type="Proteomes" id="UP000237846"/>
    </source>
</evidence>
<dbReference type="Proteomes" id="UP000237846">
    <property type="component" value="Unassembled WGS sequence"/>
</dbReference>
<dbReference type="SUPFAM" id="SSF102522">
    <property type="entry name" value="Bacterial fluorinating enzyme, N-terminal domain"/>
    <property type="match status" value="1"/>
</dbReference>
<feature type="domain" description="S-adenosyl-l-methionine hydroxide adenosyltransferase N-terminal" evidence="3">
    <location>
        <begin position="11"/>
        <end position="158"/>
    </location>
</feature>
<dbReference type="InterPro" id="IPR023228">
    <property type="entry name" value="SAM_OH_AdoTrfase_N_sf"/>
</dbReference>
<dbReference type="Gene3D" id="3.40.50.10790">
    <property type="entry name" value="S-adenosyl-l-methionine hydroxide adenosyltransferase, N-terminal"/>
    <property type="match status" value="1"/>
</dbReference>
<sequence length="281" mass="29451">MSESAQPFAAVTFLTDYGLDDGYVAVLHGVVAGSAPPGTRLMDLSHTIAPGDIRHGAAVLSAALPYFPHRSVHVAVVDPGVGTERRAVAVALGETVLIGPDNGLLCWALDALAHRGEARAYELDRPEFHRHPTSATFHGRDIFAPIAAELAGSGRVDRLAEVATEVPAESLVRLAPPRNEVRGEQIVTEVRTVDRFGNVQLATGAAELERIGAPLGSTLVLSWSDQRQPLPYGMTFGSVPVGQLVAFIDSAGLLAVAVNAGNAARLLDVRPGAAVGITLQE</sequence>
<evidence type="ECO:0008006" key="7">
    <source>
        <dbReference type="Google" id="ProtNLM"/>
    </source>
</evidence>
<dbReference type="AlphaFoldDB" id="A0A2T0Q9W8"/>
<comment type="caution">
    <text evidence="5">The sequence shown here is derived from an EMBL/GenBank/DDBJ whole genome shotgun (WGS) entry which is preliminary data.</text>
</comment>
<dbReference type="PANTHER" id="PTHR35092">
    <property type="entry name" value="CHLORINASE MJ1651"/>
    <property type="match status" value="1"/>
</dbReference>
<keyword evidence="6" id="KW-1185">Reference proteome</keyword>
<comment type="similarity">
    <text evidence="2">Belongs to the SAM hydrolase / SAM-dependent halogenase family.</text>
</comment>
<reference evidence="5 6" key="1">
    <citation type="submission" date="2018-03" db="EMBL/GenBank/DDBJ databases">
        <title>Genomic Encyclopedia of Archaeal and Bacterial Type Strains, Phase II (KMG-II): from individual species to whole genera.</title>
        <authorList>
            <person name="Goeker M."/>
        </authorList>
    </citation>
    <scope>NUCLEOTIDE SEQUENCE [LARGE SCALE GENOMIC DNA]</scope>
    <source>
        <strain evidence="5 6">DSM 45601</strain>
    </source>
</reference>
<gene>
    <name evidence="5" type="ORF">CLV72_102320</name>
</gene>
<proteinExistence type="inferred from homology"/>
<accession>A0A2T0Q9W8</accession>
<dbReference type="SUPFAM" id="SSF101852">
    <property type="entry name" value="Bacterial fluorinating enzyme, C-terminal domain"/>
    <property type="match status" value="1"/>
</dbReference>
<dbReference type="PIRSF" id="PIRSF006779">
    <property type="entry name" value="UCP006779"/>
    <property type="match status" value="1"/>
</dbReference>
<evidence type="ECO:0000259" key="4">
    <source>
        <dbReference type="Pfam" id="PF20257"/>
    </source>
</evidence>
<name>A0A2T0Q9W8_9ACTN</name>
<dbReference type="Pfam" id="PF20257">
    <property type="entry name" value="SAM_HAT_C"/>
    <property type="match status" value="1"/>
</dbReference>
<dbReference type="Gene3D" id="2.40.30.90">
    <property type="entry name" value="Bacterial fluorinating enzyme like"/>
    <property type="match status" value="1"/>
</dbReference>